<keyword evidence="5 8" id="KW-1133">Transmembrane helix</keyword>
<dbReference type="InterPro" id="IPR011701">
    <property type="entry name" value="MFS"/>
</dbReference>
<dbReference type="Proteomes" id="UP001165586">
    <property type="component" value="Unassembled WGS sequence"/>
</dbReference>
<dbReference type="SUPFAM" id="SSF103473">
    <property type="entry name" value="MFS general substrate transporter"/>
    <property type="match status" value="1"/>
</dbReference>
<feature type="transmembrane region" description="Helical" evidence="8">
    <location>
        <begin position="187"/>
        <end position="206"/>
    </location>
</feature>
<evidence type="ECO:0000313" key="10">
    <source>
        <dbReference type="EMBL" id="MCS5732291.1"/>
    </source>
</evidence>
<comment type="subcellular location">
    <subcellularLocation>
        <location evidence="1">Cell membrane</location>
        <topology evidence="1">Multi-pass membrane protein</topology>
    </subcellularLocation>
</comment>
<dbReference type="EMBL" id="JANLCJ010000001">
    <property type="protein sequence ID" value="MCS5732291.1"/>
    <property type="molecule type" value="Genomic_DNA"/>
</dbReference>
<feature type="domain" description="Major facilitator superfamily (MFS) profile" evidence="9">
    <location>
        <begin position="14"/>
        <end position="427"/>
    </location>
</feature>
<dbReference type="InterPro" id="IPR020846">
    <property type="entry name" value="MFS_dom"/>
</dbReference>
<keyword evidence="4 8" id="KW-0812">Transmembrane</keyword>
<dbReference type="RefSeq" id="WP_259536859.1">
    <property type="nucleotide sequence ID" value="NZ_JANLCJ010000001.1"/>
</dbReference>
<dbReference type="PROSITE" id="PS50850">
    <property type="entry name" value="MFS"/>
    <property type="match status" value="1"/>
</dbReference>
<evidence type="ECO:0000256" key="8">
    <source>
        <dbReference type="SAM" id="Phobius"/>
    </source>
</evidence>
<feature type="transmembrane region" description="Helical" evidence="8">
    <location>
        <begin position="162"/>
        <end position="181"/>
    </location>
</feature>
<keyword evidence="3" id="KW-1003">Cell membrane</keyword>
<dbReference type="PANTHER" id="PTHR43045">
    <property type="entry name" value="SHIKIMATE TRANSPORTER"/>
    <property type="match status" value="1"/>
</dbReference>
<keyword evidence="11" id="KW-1185">Reference proteome</keyword>
<dbReference type="CDD" id="cd17369">
    <property type="entry name" value="MFS_ShiA_like"/>
    <property type="match status" value="1"/>
</dbReference>
<gene>
    <name evidence="10" type="ORF">N1032_00845</name>
</gene>
<protein>
    <submittedName>
        <fullName evidence="10">MHS family MFS transporter</fullName>
    </submittedName>
</protein>
<evidence type="ECO:0000256" key="4">
    <source>
        <dbReference type="ARBA" id="ARBA00022692"/>
    </source>
</evidence>
<evidence type="ECO:0000313" key="11">
    <source>
        <dbReference type="Proteomes" id="UP001165586"/>
    </source>
</evidence>
<evidence type="ECO:0000259" key="9">
    <source>
        <dbReference type="PROSITE" id="PS50850"/>
    </source>
</evidence>
<evidence type="ECO:0000256" key="7">
    <source>
        <dbReference type="SAM" id="MobiDB-lite"/>
    </source>
</evidence>
<feature type="transmembrane region" description="Helical" evidence="8">
    <location>
        <begin position="335"/>
        <end position="355"/>
    </location>
</feature>
<evidence type="ECO:0000256" key="2">
    <source>
        <dbReference type="ARBA" id="ARBA00022448"/>
    </source>
</evidence>
<accession>A0ABT2GWF0</accession>
<name>A0ABT2GWF0_9MICO</name>
<dbReference type="Pfam" id="PF07690">
    <property type="entry name" value="MFS_1"/>
    <property type="match status" value="1"/>
</dbReference>
<feature type="transmembrane region" description="Helical" evidence="8">
    <location>
        <begin position="280"/>
        <end position="301"/>
    </location>
</feature>
<evidence type="ECO:0000256" key="3">
    <source>
        <dbReference type="ARBA" id="ARBA00022475"/>
    </source>
</evidence>
<dbReference type="InterPro" id="IPR005829">
    <property type="entry name" value="Sugar_transporter_CS"/>
</dbReference>
<sequence>MTTMPATPRQLRRVVVGSVVGTALEAYDLYLYGTAAALVFGPLFFSASDPTTATLLSLSTFAISFIGRPLGAIVFGHIGDRLGRRRTLIITLMLMGVSTFLIGVLPTYAAIGVSAPVILTVLRFAQGFGYGGEYTGGVLMLAEHAPPDRRGFYTGLNNAAPVAGFVASSLLFMMMGAILPAEQFLDWGWRVPFLLSLLLIAVGLYVRRHVSESPLYLQAEARRHDPERRRPPLLEVLRRYPKEIAMVAGVNVSQFATFYLIATFALSYGTTVRGFDRTTILSALIFAVATNALIIPAAAALSDRIGRRPVIIAGSVAMIAWAFPFFALFDTGEFAPVLIALIGGMASYGVVYAPLAAFTSELFGTSVRYTGSALGYNLGGILGGALTPIIAATLYSTFDSTIPISLYLVAVAVISLTVILVARETRNADLRTERAPTAASRLREAQKPSPVVKN</sequence>
<proteinExistence type="predicted"/>
<feature type="transmembrane region" description="Helical" evidence="8">
    <location>
        <begin position="310"/>
        <end position="329"/>
    </location>
</feature>
<feature type="transmembrane region" description="Helical" evidence="8">
    <location>
        <begin position="88"/>
        <end position="111"/>
    </location>
</feature>
<feature type="transmembrane region" description="Helical" evidence="8">
    <location>
        <begin position="53"/>
        <end position="76"/>
    </location>
</feature>
<dbReference type="PROSITE" id="PS00216">
    <property type="entry name" value="SUGAR_TRANSPORT_1"/>
    <property type="match status" value="1"/>
</dbReference>
<feature type="transmembrane region" description="Helical" evidence="8">
    <location>
        <begin position="244"/>
        <end position="268"/>
    </location>
</feature>
<feature type="region of interest" description="Disordered" evidence="7">
    <location>
        <begin position="432"/>
        <end position="454"/>
    </location>
</feature>
<feature type="transmembrane region" description="Helical" evidence="8">
    <location>
        <begin position="404"/>
        <end position="422"/>
    </location>
</feature>
<dbReference type="InterPro" id="IPR036259">
    <property type="entry name" value="MFS_trans_sf"/>
</dbReference>
<evidence type="ECO:0000256" key="5">
    <source>
        <dbReference type="ARBA" id="ARBA00022989"/>
    </source>
</evidence>
<keyword evidence="6 8" id="KW-0472">Membrane</keyword>
<organism evidence="10 11">
    <name type="scientific">Herbiconiux daphne</name>
    <dbReference type="NCBI Taxonomy" id="2970914"/>
    <lineage>
        <taxon>Bacteria</taxon>
        <taxon>Bacillati</taxon>
        <taxon>Actinomycetota</taxon>
        <taxon>Actinomycetes</taxon>
        <taxon>Micrococcales</taxon>
        <taxon>Microbacteriaceae</taxon>
        <taxon>Herbiconiux</taxon>
    </lineage>
</organism>
<feature type="transmembrane region" description="Helical" evidence="8">
    <location>
        <begin position="376"/>
        <end position="398"/>
    </location>
</feature>
<reference evidence="10" key="1">
    <citation type="submission" date="2022-08" db="EMBL/GenBank/DDBJ databases">
        <authorList>
            <person name="Deng Y."/>
            <person name="Han X.-F."/>
            <person name="Zhang Y.-Q."/>
        </authorList>
    </citation>
    <scope>NUCLEOTIDE SEQUENCE</scope>
    <source>
        <strain evidence="10">CPCC 203386</strain>
    </source>
</reference>
<evidence type="ECO:0000256" key="1">
    <source>
        <dbReference type="ARBA" id="ARBA00004651"/>
    </source>
</evidence>
<dbReference type="Gene3D" id="1.20.1250.20">
    <property type="entry name" value="MFS general substrate transporter like domains"/>
    <property type="match status" value="2"/>
</dbReference>
<comment type="caution">
    <text evidence="10">The sequence shown here is derived from an EMBL/GenBank/DDBJ whole genome shotgun (WGS) entry which is preliminary data.</text>
</comment>
<feature type="transmembrane region" description="Helical" evidence="8">
    <location>
        <begin position="117"/>
        <end position="141"/>
    </location>
</feature>
<keyword evidence="2" id="KW-0813">Transport</keyword>
<dbReference type="PANTHER" id="PTHR43045:SF1">
    <property type="entry name" value="SHIKIMATE TRANSPORTER"/>
    <property type="match status" value="1"/>
</dbReference>
<evidence type="ECO:0000256" key="6">
    <source>
        <dbReference type="ARBA" id="ARBA00023136"/>
    </source>
</evidence>